<accession>A0A4P9XDX5</accession>
<keyword evidence="3" id="KW-1185">Reference proteome</keyword>
<evidence type="ECO:0000256" key="1">
    <source>
        <dbReference type="SAM" id="MobiDB-lite"/>
    </source>
</evidence>
<reference evidence="3" key="1">
    <citation type="journal article" date="2018" name="Nat. Microbiol.">
        <title>Leveraging single-cell genomics to expand the fungal tree of life.</title>
        <authorList>
            <person name="Ahrendt S.R."/>
            <person name="Quandt C.A."/>
            <person name="Ciobanu D."/>
            <person name="Clum A."/>
            <person name="Salamov A."/>
            <person name="Andreopoulos B."/>
            <person name="Cheng J.F."/>
            <person name="Woyke T."/>
            <person name="Pelin A."/>
            <person name="Henrissat B."/>
            <person name="Reynolds N.K."/>
            <person name="Benny G.L."/>
            <person name="Smith M.E."/>
            <person name="James T.Y."/>
            <person name="Grigoriev I.V."/>
        </authorList>
    </citation>
    <scope>NUCLEOTIDE SEQUENCE [LARGE SCALE GENOMIC DNA]</scope>
    <source>
        <strain evidence="3">ATCC 52028</strain>
    </source>
</reference>
<protein>
    <submittedName>
        <fullName evidence="2">Uncharacterized protein</fullName>
    </submittedName>
</protein>
<feature type="region of interest" description="Disordered" evidence="1">
    <location>
        <begin position="652"/>
        <end position="708"/>
    </location>
</feature>
<proteinExistence type="predicted"/>
<feature type="region of interest" description="Disordered" evidence="1">
    <location>
        <begin position="599"/>
        <end position="624"/>
    </location>
</feature>
<feature type="compositionally biased region" description="Basic and acidic residues" evidence="1">
    <location>
        <begin position="968"/>
        <end position="978"/>
    </location>
</feature>
<feature type="compositionally biased region" description="Gly residues" evidence="1">
    <location>
        <begin position="381"/>
        <end position="390"/>
    </location>
</feature>
<name>A0A4P9XDX5_9FUNG</name>
<dbReference type="PANTHER" id="PTHR45725">
    <property type="entry name" value="FORMIN HOMOLOGY 2 FAMILY MEMBER"/>
    <property type="match status" value="1"/>
</dbReference>
<gene>
    <name evidence="2" type="ORF">CXG81DRAFT_23709</name>
</gene>
<dbReference type="AlphaFoldDB" id="A0A4P9XDX5"/>
<feature type="region of interest" description="Disordered" evidence="1">
    <location>
        <begin position="205"/>
        <end position="238"/>
    </location>
</feature>
<feature type="compositionally biased region" description="Low complexity" evidence="1">
    <location>
        <begin position="220"/>
        <end position="233"/>
    </location>
</feature>
<sequence>MNGTAARLSGAGLPAAAAAAAAATGPGGEPRRPISKNELQARRREMGLLTQHVDAAIHQLRDLEKAFTSLPRKFPLGPGERAELYHDTAELLDQHGIALNRAADMRKVQAQQHQKQTAARRAAIQERFARRRACATHLPRALWSGALVSTPGEVVCDLLRLSGPGDGHMLVATDTGGLELHRVDLQKPANTRLIHAARIQCAYGVSRRPSPPPAASVIKATPPAGAATDTAPASHLAGPDADAAAAAAAAEMSELAGLEGYITRMESVPTSPALDHALAERRAGLVTVAAGRSAGSREDAARAAFAERPCTVVVTTSVGQIAVLEVWFAAAASSVNFYDTLVFSRFVWRYVTRVAEQPLLDLWCMPIPLFKDDTSASGGASAVGGGGAAGGSTAAQRPAAQRRASRRRTRYLQSSGGPTMPPCLIAVAHATPPAKGQPPATTLTFLQAPGLEVVWTWHPTATADELVEHTEDAIASTRVPFVLADSQPALPGSWSKRAHVVVTGVKLPAIPGTASTTAAATAAEGGAGAAASAVGTPASAVLGDPLLHSSPLDQGTMNWHIAAAPQRHGFYLLSHDEPHLVLFLSWEWRFGLVSPDGHVADDDDDDQSDGVQSLTSDDESLADDAPRLSASVELPLIGAAVDFEGVVDGDEVGRGPAMNAEADGASDSASHPDRPRARAAVPRPMRPSVAADAPRDRPRASVTRQPRDGPTAVVIKACVLSNVDLSQHPLYAQRKGKTASAVAGASGVGAAGYDAAAPAAGAASFSEPFSEPGDGSATVPSTVWKPLSLVKIPRADAQDDTLYFITDAGYLHSLDVHFSAPLPPSSGGPVAAGSGAYANVTCKLTAFAQNIVDAMVGDRRPHRIAVVGLPAIHVSLLTSHVLWIVSADGYVTTYSLEHTMILTQQFLSSPCYSALSSKRLAPGTTAFGSRMLLTGPAAMTAPAVTRPTPAERRSSVSTGATMMGAEPAGRREGRPKPENHAIAESTAPLTTSAAVALGAASPGKGSSMMSPSAAVSASAPAAAAAASPAPMAPAAAAAPASAVESTAATATTLATTATTTTTSTTARLAGVRFGGNWFVLDTSDLLAS</sequence>
<dbReference type="InterPro" id="IPR051425">
    <property type="entry name" value="Formin_Homology"/>
</dbReference>
<feature type="compositionally biased region" description="Low complexity" evidence="1">
    <location>
        <begin position="678"/>
        <end position="692"/>
    </location>
</feature>
<evidence type="ECO:0000313" key="2">
    <source>
        <dbReference type="EMBL" id="RKP03736.1"/>
    </source>
</evidence>
<feature type="region of interest" description="Disordered" evidence="1">
    <location>
        <begin position="380"/>
        <end position="415"/>
    </location>
</feature>
<dbReference type="EMBL" id="ML014119">
    <property type="protein sequence ID" value="RKP03736.1"/>
    <property type="molecule type" value="Genomic_DNA"/>
</dbReference>
<dbReference type="Proteomes" id="UP000274922">
    <property type="component" value="Unassembled WGS sequence"/>
</dbReference>
<feature type="region of interest" description="Disordered" evidence="1">
    <location>
        <begin position="943"/>
        <end position="978"/>
    </location>
</feature>
<feature type="compositionally biased region" description="Low complexity" evidence="1">
    <location>
        <begin position="391"/>
        <end position="402"/>
    </location>
</feature>
<dbReference type="PANTHER" id="PTHR45725:SF18">
    <property type="entry name" value="ORC1-LIKE AAA ATPASE DOMAIN-CONTAINING PROTEIN"/>
    <property type="match status" value="1"/>
</dbReference>
<evidence type="ECO:0000313" key="3">
    <source>
        <dbReference type="Proteomes" id="UP000274922"/>
    </source>
</evidence>
<organism evidence="2 3">
    <name type="scientific">Caulochytrium protostelioides</name>
    <dbReference type="NCBI Taxonomy" id="1555241"/>
    <lineage>
        <taxon>Eukaryota</taxon>
        <taxon>Fungi</taxon>
        <taxon>Fungi incertae sedis</taxon>
        <taxon>Chytridiomycota</taxon>
        <taxon>Chytridiomycota incertae sedis</taxon>
        <taxon>Chytridiomycetes</taxon>
        <taxon>Caulochytriales</taxon>
        <taxon>Caulochytriaceae</taxon>
        <taxon>Caulochytrium</taxon>
    </lineage>
</organism>